<dbReference type="EMBL" id="BPPX01000001">
    <property type="protein sequence ID" value="GJC77661.1"/>
    <property type="molecule type" value="Genomic_DNA"/>
</dbReference>
<protein>
    <submittedName>
        <fullName evidence="2">Uncharacterized protein</fullName>
    </submittedName>
</protein>
<gene>
    <name evidence="2" type="ORF">ColLi_00499</name>
</gene>
<keyword evidence="3" id="KW-1185">Reference proteome</keyword>
<evidence type="ECO:0000256" key="1">
    <source>
        <dbReference type="SAM" id="MobiDB-lite"/>
    </source>
</evidence>
<proteinExistence type="predicted"/>
<sequence>MINPMSPRHSGWVGPDDRQKTYPRAAPCVPKEKYREGVAQYVLGLDAADRGARPWCETVMQDRRVRPSCKTVCQGGGTAG</sequence>
<dbReference type="AlphaFoldDB" id="A0AA37GBZ9"/>
<organism evidence="2 3">
    <name type="scientific">Colletotrichum liriopes</name>
    <dbReference type="NCBI Taxonomy" id="708192"/>
    <lineage>
        <taxon>Eukaryota</taxon>
        <taxon>Fungi</taxon>
        <taxon>Dikarya</taxon>
        <taxon>Ascomycota</taxon>
        <taxon>Pezizomycotina</taxon>
        <taxon>Sordariomycetes</taxon>
        <taxon>Hypocreomycetidae</taxon>
        <taxon>Glomerellales</taxon>
        <taxon>Glomerellaceae</taxon>
        <taxon>Colletotrichum</taxon>
        <taxon>Colletotrichum spaethianum species complex</taxon>
    </lineage>
</organism>
<dbReference type="Proteomes" id="UP001055172">
    <property type="component" value="Unassembled WGS sequence"/>
</dbReference>
<comment type="caution">
    <text evidence="2">The sequence shown here is derived from an EMBL/GenBank/DDBJ whole genome shotgun (WGS) entry which is preliminary data.</text>
</comment>
<accession>A0AA37GBZ9</accession>
<name>A0AA37GBZ9_9PEZI</name>
<evidence type="ECO:0000313" key="3">
    <source>
        <dbReference type="Proteomes" id="UP001055172"/>
    </source>
</evidence>
<evidence type="ECO:0000313" key="2">
    <source>
        <dbReference type="EMBL" id="GJC77661.1"/>
    </source>
</evidence>
<reference evidence="2 3" key="1">
    <citation type="submission" date="2021-07" db="EMBL/GenBank/DDBJ databases">
        <title>Genome data of Colletotrichum spaethianum.</title>
        <authorList>
            <person name="Utami Y.D."/>
            <person name="Hiruma K."/>
        </authorList>
    </citation>
    <scope>NUCLEOTIDE SEQUENCE [LARGE SCALE GENOMIC DNA]</scope>
    <source>
        <strain evidence="2 3">MAFF 242679</strain>
    </source>
</reference>
<feature type="region of interest" description="Disordered" evidence="1">
    <location>
        <begin position="1"/>
        <end position="25"/>
    </location>
</feature>